<dbReference type="GO" id="GO:0046872">
    <property type="term" value="F:metal ion binding"/>
    <property type="evidence" value="ECO:0007669"/>
    <property type="project" value="UniProtKB-KW"/>
</dbReference>
<sequence length="92" mass="9760">MEITLEIQNLKCVGCAHTISTKLAGIAGIENILVAVESNEVSFDYASEADLVVAKQKLKSIGYPEIDTANSVVTKAQSFISCATGKMANHES</sequence>
<evidence type="ECO:0000256" key="1">
    <source>
        <dbReference type="ARBA" id="ARBA00022723"/>
    </source>
</evidence>
<evidence type="ECO:0000313" key="3">
    <source>
        <dbReference type="EMBL" id="TYB74654.1"/>
    </source>
</evidence>
<evidence type="ECO:0000313" key="4">
    <source>
        <dbReference type="Proteomes" id="UP000324358"/>
    </source>
</evidence>
<feature type="domain" description="HMA" evidence="2">
    <location>
        <begin position="1"/>
        <end position="66"/>
    </location>
</feature>
<reference evidence="3 4" key="1">
    <citation type="submission" date="2019-08" db="EMBL/GenBank/DDBJ databases">
        <title>Genomes of Antarctic Bizionia species.</title>
        <authorList>
            <person name="Bowman J.P."/>
        </authorList>
    </citation>
    <scope>NUCLEOTIDE SEQUENCE [LARGE SCALE GENOMIC DNA]</scope>
    <source>
        <strain evidence="3 4">APA-1</strain>
    </source>
</reference>
<name>A0A5D0R2A9_9FLAO</name>
<dbReference type="PROSITE" id="PS50846">
    <property type="entry name" value="HMA_2"/>
    <property type="match status" value="1"/>
</dbReference>
<keyword evidence="1" id="KW-0479">Metal-binding</keyword>
<dbReference type="AlphaFoldDB" id="A0A5D0R2A9"/>
<proteinExistence type="predicted"/>
<dbReference type="SUPFAM" id="SSF55008">
    <property type="entry name" value="HMA, heavy metal-associated domain"/>
    <property type="match status" value="1"/>
</dbReference>
<dbReference type="Gene3D" id="3.30.70.100">
    <property type="match status" value="1"/>
</dbReference>
<dbReference type="CDD" id="cd00371">
    <property type="entry name" value="HMA"/>
    <property type="match status" value="1"/>
</dbReference>
<dbReference type="InterPro" id="IPR006121">
    <property type="entry name" value="HMA_dom"/>
</dbReference>
<dbReference type="Proteomes" id="UP000324358">
    <property type="component" value="Unassembled WGS sequence"/>
</dbReference>
<organism evidence="3 4">
    <name type="scientific">Bizionia algoritergicola</name>
    <dbReference type="NCBI Taxonomy" id="291187"/>
    <lineage>
        <taxon>Bacteria</taxon>
        <taxon>Pseudomonadati</taxon>
        <taxon>Bacteroidota</taxon>
        <taxon>Flavobacteriia</taxon>
        <taxon>Flavobacteriales</taxon>
        <taxon>Flavobacteriaceae</taxon>
        <taxon>Bizionia</taxon>
    </lineage>
</organism>
<gene>
    <name evidence="3" type="ORF">ES675_00505</name>
</gene>
<dbReference type="InterPro" id="IPR017969">
    <property type="entry name" value="Heavy-metal-associated_CS"/>
</dbReference>
<dbReference type="Pfam" id="PF00403">
    <property type="entry name" value="HMA"/>
    <property type="match status" value="1"/>
</dbReference>
<dbReference type="PROSITE" id="PS01047">
    <property type="entry name" value="HMA_1"/>
    <property type="match status" value="1"/>
</dbReference>
<protein>
    <submittedName>
        <fullName evidence="3">Heavy-metal-associated domain-containing protein</fullName>
    </submittedName>
</protein>
<dbReference type="EMBL" id="VSKL01000001">
    <property type="protein sequence ID" value="TYB74654.1"/>
    <property type="molecule type" value="Genomic_DNA"/>
</dbReference>
<evidence type="ECO:0000259" key="2">
    <source>
        <dbReference type="PROSITE" id="PS50846"/>
    </source>
</evidence>
<dbReference type="InterPro" id="IPR036163">
    <property type="entry name" value="HMA_dom_sf"/>
</dbReference>
<accession>A0A5D0R2A9</accession>
<keyword evidence="4" id="KW-1185">Reference proteome</keyword>
<comment type="caution">
    <text evidence="3">The sequence shown here is derived from an EMBL/GenBank/DDBJ whole genome shotgun (WGS) entry which is preliminary data.</text>
</comment>
<dbReference type="OrthoDB" id="677920at2"/>
<dbReference type="RefSeq" id="WP_066252291.1">
    <property type="nucleotide sequence ID" value="NZ_VSKL01000001.1"/>
</dbReference>